<reference evidence="2" key="1">
    <citation type="submission" date="2016-06" db="EMBL/GenBank/DDBJ databases">
        <title>Parallel loss of symbiosis genes in relatives of nitrogen-fixing non-legume Parasponia.</title>
        <authorList>
            <person name="Van Velzen R."/>
            <person name="Holmer R."/>
            <person name="Bu F."/>
            <person name="Rutten L."/>
            <person name="Van Zeijl A."/>
            <person name="Liu W."/>
            <person name="Santuari L."/>
            <person name="Cao Q."/>
            <person name="Sharma T."/>
            <person name="Shen D."/>
            <person name="Roswanjaya Y."/>
            <person name="Wardhani T."/>
            <person name="Kalhor M.S."/>
            <person name="Jansen J."/>
            <person name="Van den Hoogen J."/>
            <person name="Gungor B."/>
            <person name="Hartog M."/>
            <person name="Hontelez J."/>
            <person name="Verver J."/>
            <person name="Yang W.-C."/>
            <person name="Schijlen E."/>
            <person name="Repin R."/>
            <person name="Schilthuizen M."/>
            <person name="Schranz E."/>
            <person name="Heidstra R."/>
            <person name="Miyata K."/>
            <person name="Fedorova E."/>
            <person name="Kohlen W."/>
            <person name="Bisseling T."/>
            <person name="Smit S."/>
            <person name="Geurts R."/>
        </authorList>
    </citation>
    <scope>NUCLEOTIDE SEQUENCE [LARGE SCALE GENOMIC DNA]</scope>
    <source>
        <strain evidence="2">cv. RG33-2</strain>
    </source>
</reference>
<gene>
    <name evidence="1" type="ORF">TorRG33x02_233010</name>
</gene>
<protein>
    <submittedName>
        <fullName evidence="1">Uncharacterized protein</fullName>
    </submittedName>
</protein>
<sequence length="53" mass="6103">SPSSTLMLFSLKKLIIRWYADTTAWIASRASHPMIASQENFLSTTKKFTIQFH</sequence>
<accession>A0A2P5E5T0</accession>
<keyword evidence="2" id="KW-1185">Reference proteome</keyword>
<feature type="non-terminal residue" evidence="1">
    <location>
        <position position="1"/>
    </location>
</feature>
<evidence type="ECO:0000313" key="1">
    <source>
        <dbReference type="EMBL" id="PON80893.1"/>
    </source>
</evidence>
<dbReference type="EMBL" id="JXTC01000229">
    <property type="protein sequence ID" value="PON80893.1"/>
    <property type="molecule type" value="Genomic_DNA"/>
</dbReference>
<dbReference type="AlphaFoldDB" id="A0A2P5E5T0"/>
<comment type="caution">
    <text evidence="1">The sequence shown here is derived from an EMBL/GenBank/DDBJ whole genome shotgun (WGS) entry which is preliminary data.</text>
</comment>
<dbReference type="OrthoDB" id="10300963at2759"/>
<proteinExistence type="predicted"/>
<dbReference type="InParanoid" id="A0A2P5E5T0"/>
<organism evidence="1 2">
    <name type="scientific">Trema orientale</name>
    <name type="common">Charcoal tree</name>
    <name type="synonym">Celtis orientalis</name>
    <dbReference type="NCBI Taxonomy" id="63057"/>
    <lineage>
        <taxon>Eukaryota</taxon>
        <taxon>Viridiplantae</taxon>
        <taxon>Streptophyta</taxon>
        <taxon>Embryophyta</taxon>
        <taxon>Tracheophyta</taxon>
        <taxon>Spermatophyta</taxon>
        <taxon>Magnoliopsida</taxon>
        <taxon>eudicotyledons</taxon>
        <taxon>Gunneridae</taxon>
        <taxon>Pentapetalae</taxon>
        <taxon>rosids</taxon>
        <taxon>fabids</taxon>
        <taxon>Rosales</taxon>
        <taxon>Cannabaceae</taxon>
        <taxon>Trema</taxon>
    </lineage>
</organism>
<name>A0A2P5E5T0_TREOI</name>
<evidence type="ECO:0000313" key="2">
    <source>
        <dbReference type="Proteomes" id="UP000237000"/>
    </source>
</evidence>
<dbReference type="Proteomes" id="UP000237000">
    <property type="component" value="Unassembled WGS sequence"/>
</dbReference>